<dbReference type="Pfam" id="PF00487">
    <property type="entry name" value="FA_desaturase"/>
    <property type="match status" value="1"/>
</dbReference>
<dbReference type="RefSeq" id="WP_035515141.1">
    <property type="nucleotide sequence ID" value="NZ_KN234753.1"/>
</dbReference>
<dbReference type="OrthoDB" id="19906at2"/>
<dbReference type="GO" id="GO:0016020">
    <property type="term" value="C:membrane"/>
    <property type="evidence" value="ECO:0007669"/>
    <property type="project" value="UniProtKB-SubCell"/>
</dbReference>
<organism evidence="14 15">
    <name type="scientific">Pseudohaliea rubra DSM 19751</name>
    <dbReference type="NCBI Taxonomy" id="1265313"/>
    <lineage>
        <taxon>Bacteria</taxon>
        <taxon>Pseudomonadati</taxon>
        <taxon>Pseudomonadota</taxon>
        <taxon>Gammaproteobacteria</taxon>
        <taxon>Cellvibrionales</taxon>
        <taxon>Halieaceae</taxon>
        <taxon>Pseudohaliea</taxon>
    </lineage>
</organism>
<keyword evidence="15" id="KW-1185">Reference proteome</keyword>
<proteinExistence type="inferred from homology"/>
<evidence type="ECO:0000259" key="13">
    <source>
        <dbReference type="Pfam" id="PF00487"/>
    </source>
</evidence>
<evidence type="ECO:0000256" key="12">
    <source>
        <dbReference type="SAM" id="Phobius"/>
    </source>
</evidence>
<dbReference type="Proteomes" id="UP000029640">
    <property type="component" value="Unassembled WGS sequence"/>
</dbReference>
<dbReference type="EC" id="1.14.19.1" evidence="14"/>
<dbReference type="InterPro" id="IPR005804">
    <property type="entry name" value="FA_desaturase_dom"/>
</dbReference>
<keyword evidence="5" id="KW-0276">Fatty acid metabolism</keyword>
<keyword evidence="4 12" id="KW-0812">Transmembrane</keyword>
<evidence type="ECO:0000256" key="11">
    <source>
        <dbReference type="ARBA" id="ARBA00023160"/>
    </source>
</evidence>
<feature type="transmembrane region" description="Helical" evidence="12">
    <location>
        <begin position="74"/>
        <end position="96"/>
    </location>
</feature>
<evidence type="ECO:0000256" key="5">
    <source>
        <dbReference type="ARBA" id="ARBA00022832"/>
    </source>
</evidence>
<feature type="transmembrane region" description="Helical" evidence="12">
    <location>
        <begin position="172"/>
        <end position="194"/>
    </location>
</feature>
<dbReference type="eggNOG" id="COG1398">
    <property type="taxonomic scope" value="Bacteria"/>
</dbReference>
<evidence type="ECO:0000256" key="1">
    <source>
        <dbReference type="ARBA" id="ARBA00004141"/>
    </source>
</evidence>
<feature type="domain" description="Fatty acid desaturase" evidence="13">
    <location>
        <begin position="45"/>
        <end position="263"/>
    </location>
</feature>
<dbReference type="InterPro" id="IPR015876">
    <property type="entry name" value="Acyl-CoA_DS"/>
</dbReference>
<keyword evidence="10 12" id="KW-0472">Membrane</keyword>
<evidence type="ECO:0000256" key="10">
    <source>
        <dbReference type="ARBA" id="ARBA00023136"/>
    </source>
</evidence>
<dbReference type="GO" id="GO:0004768">
    <property type="term" value="F:stearoyl-CoA 9-desaturase activity"/>
    <property type="evidence" value="ECO:0007669"/>
    <property type="project" value="UniProtKB-EC"/>
</dbReference>
<evidence type="ECO:0000256" key="7">
    <source>
        <dbReference type="ARBA" id="ARBA00023002"/>
    </source>
</evidence>
<reference evidence="14 15" key="1">
    <citation type="journal article" date="2014" name="Genome Announc.">
        <title>Genome Sequence of Gammaproteobacterial Pseudohaliea rubra Type Strain DSM 19751, Isolated from Coastal Seawater of the Mediterranean Sea.</title>
        <authorList>
            <person name="Spring S."/>
            <person name="Fiebig A."/>
            <person name="Riedel T."/>
            <person name="Goker M."/>
            <person name="Klenk H.P."/>
        </authorList>
    </citation>
    <scope>NUCLEOTIDE SEQUENCE [LARGE SCALE GENOMIC DNA]</scope>
    <source>
        <strain evidence="14 15">DSM 19751</strain>
    </source>
</reference>
<evidence type="ECO:0000256" key="2">
    <source>
        <dbReference type="ARBA" id="ARBA00008749"/>
    </source>
</evidence>
<name>A0A095XSG1_9GAMM</name>
<evidence type="ECO:0000313" key="14">
    <source>
        <dbReference type="EMBL" id="KGE02576.1"/>
    </source>
</evidence>
<evidence type="ECO:0000256" key="6">
    <source>
        <dbReference type="ARBA" id="ARBA00022989"/>
    </source>
</evidence>
<dbReference type="CDD" id="cd03505">
    <property type="entry name" value="Delta9-FADS-like"/>
    <property type="match status" value="1"/>
</dbReference>
<gene>
    <name evidence="14" type="ORF">HRUBRA_02841</name>
</gene>
<evidence type="ECO:0000256" key="3">
    <source>
        <dbReference type="ARBA" id="ARBA00022516"/>
    </source>
</evidence>
<accession>A0A095XSG1</accession>
<evidence type="ECO:0000256" key="4">
    <source>
        <dbReference type="ARBA" id="ARBA00022692"/>
    </source>
</evidence>
<dbReference type="AlphaFoldDB" id="A0A095XSG1"/>
<dbReference type="EMBL" id="AUVB01000089">
    <property type="protein sequence ID" value="KGE02576.1"/>
    <property type="molecule type" value="Genomic_DNA"/>
</dbReference>
<keyword evidence="6 12" id="KW-1133">Transmembrane helix</keyword>
<protein>
    <submittedName>
        <fullName evidence="14">Fatty acid desaturase, Delta-9 fatty acid desaturase</fullName>
        <ecNumber evidence="14">1.14.19.1</ecNumber>
    </submittedName>
</protein>
<dbReference type="HOGENOM" id="CLU_027359_1_3_6"/>
<comment type="similarity">
    <text evidence="2">Belongs to the fatty acid desaturase type 2 family.</text>
</comment>
<evidence type="ECO:0000313" key="15">
    <source>
        <dbReference type="Proteomes" id="UP000029640"/>
    </source>
</evidence>
<comment type="caution">
    <text evidence="14">The sequence shown here is derived from an EMBL/GenBank/DDBJ whole genome shotgun (WGS) entry which is preliminary data.</text>
</comment>
<dbReference type="PRINTS" id="PR00075">
    <property type="entry name" value="FACDDSATRASE"/>
</dbReference>
<feature type="transmembrane region" description="Helical" evidence="12">
    <location>
        <begin position="40"/>
        <end position="62"/>
    </location>
</feature>
<dbReference type="PANTHER" id="PTHR11351:SF31">
    <property type="entry name" value="DESATURASE 1, ISOFORM A-RELATED"/>
    <property type="match status" value="1"/>
</dbReference>
<keyword evidence="7 14" id="KW-0560">Oxidoreductase</keyword>
<sequence length="393" mass="45584">MSQAAPRPALIPVNAVIFLGFPLAALVLVPWWGISHGFTAAQWAWAVVFLYLNGLAITGGYHRLWSHKAYQAHWALRLWFALWGAGALQNSILVWASDHRRHHRHVDDNDRDPYSAGRGLWFSHMGWMLREYATNTEDFSNVPDLLRDPIVTWQHRHYVALTTVMNLGLPLLLGWLLGDIIGTVLLVGLARLVLNHHVTFFINSLAHFWGSRPYTESNSARDNGVLAFLTYGEGYHNFHHIFQSDYRNGIRWYQWDPTKWMIALCARLGLARDLQRVPDFRIRRALLDTQFERARRSLSRHRAGAPLLEKLEREYQLFTNAVNQWKELQGERYERHVHALEDAIGERRVALQQKWEQAALRTRLRELEFSLKMQQKRLGLLMAQLPTLSAASH</sequence>
<dbReference type="STRING" id="1265313.HRUBRA_02841"/>
<keyword evidence="11" id="KW-0275">Fatty acid biosynthesis</keyword>
<feature type="transmembrane region" description="Helical" evidence="12">
    <location>
        <begin position="12"/>
        <end position="34"/>
    </location>
</feature>
<keyword evidence="9" id="KW-0443">Lipid metabolism</keyword>
<dbReference type="GO" id="GO:0006633">
    <property type="term" value="P:fatty acid biosynthetic process"/>
    <property type="evidence" value="ECO:0007669"/>
    <property type="project" value="UniProtKB-KW"/>
</dbReference>
<evidence type="ECO:0000256" key="9">
    <source>
        <dbReference type="ARBA" id="ARBA00023098"/>
    </source>
</evidence>
<dbReference type="PATRIC" id="fig|1265313.6.peg.2797"/>
<dbReference type="PANTHER" id="PTHR11351">
    <property type="entry name" value="ACYL-COA DESATURASE"/>
    <property type="match status" value="1"/>
</dbReference>
<keyword evidence="8" id="KW-0408">Iron</keyword>
<comment type="subcellular location">
    <subcellularLocation>
        <location evidence="1">Membrane</location>
        <topology evidence="1">Multi-pass membrane protein</topology>
    </subcellularLocation>
</comment>
<keyword evidence="3" id="KW-0444">Lipid biosynthesis</keyword>
<evidence type="ECO:0000256" key="8">
    <source>
        <dbReference type="ARBA" id="ARBA00023004"/>
    </source>
</evidence>